<gene>
    <name evidence="2" type="ORF">MFMK1_001284</name>
</gene>
<evidence type="ECO:0000259" key="1">
    <source>
        <dbReference type="Pfam" id="PF18423"/>
    </source>
</evidence>
<dbReference type="Gene3D" id="2.20.25.270">
    <property type="match status" value="1"/>
</dbReference>
<dbReference type="AlphaFoldDB" id="A0AAU0UKR8"/>
<dbReference type="NCBIfam" id="NF047645">
    <property type="entry name" value="CopZ_Nterm_CC"/>
    <property type="match status" value="1"/>
</dbReference>
<evidence type="ECO:0000313" key="3">
    <source>
        <dbReference type="Proteomes" id="UP001329915"/>
    </source>
</evidence>
<keyword evidence="3" id="KW-1185">Reference proteome</keyword>
<dbReference type="KEGG" id="dbc:MFMK1_001284"/>
<dbReference type="EMBL" id="CP121694">
    <property type="protein sequence ID" value="WRO21475.1"/>
    <property type="molecule type" value="Genomic_DNA"/>
</dbReference>
<dbReference type="RefSeq" id="WP_366924319.1">
    <property type="nucleotide sequence ID" value="NZ_CP121694.1"/>
</dbReference>
<dbReference type="CDD" id="cd10141">
    <property type="entry name" value="CopZ-like_Fer2_BFD-like"/>
    <property type="match status" value="1"/>
</dbReference>
<organism evidence="2 3">
    <name type="scientific">Metallumcola ferriviriculae</name>
    <dbReference type="NCBI Taxonomy" id="3039180"/>
    <lineage>
        <taxon>Bacteria</taxon>
        <taxon>Bacillati</taxon>
        <taxon>Bacillota</taxon>
        <taxon>Clostridia</taxon>
        <taxon>Neomoorellales</taxon>
        <taxon>Desulfitibacteraceae</taxon>
        <taxon>Metallumcola</taxon>
    </lineage>
</organism>
<dbReference type="Pfam" id="PF18423">
    <property type="entry name" value="zf_CopZ"/>
    <property type="match status" value="1"/>
</dbReference>
<dbReference type="InterPro" id="IPR041854">
    <property type="entry name" value="BFD-like_2Fe2S-bd_dom_sf"/>
</dbReference>
<dbReference type="Proteomes" id="UP001329915">
    <property type="component" value="Chromosome"/>
</dbReference>
<protein>
    <recommendedName>
        <fullName evidence="1">CopZ zinc binding domain-containing protein</fullName>
    </recommendedName>
</protein>
<reference evidence="2 3" key="1">
    <citation type="submission" date="2023-04" db="EMBL/GenBank/DDBJ databases">
        <authorList>
            <person name="Hsu D."/>
        </authorList>
    </citation>
    <scope>NUCLEOTIDE SEQUENCE [LARGE SCALE GENOMIC DNA]</scope>
    <source>
        <strain evidence="2 3">MK1</strain>
    </source>
</reference>
<proteinExistence type="predicted"/>
<accession>A0AAU0UKR8</accession>
<dbReference type="InterPro" id="IPR040890">
    <property type="entry name" value="Znf_CopZ"/>
</dbReference>
<sequence>MADCCAVKTPSKVEEKFNCPKCGNDGKKVEIVTLKSLLVPDALAKLSPQNSYRMCSNETCDVVYFNEKEEIYTTEDVKVAVFQKTDAEDCPVCYCFGWSRDKIKKELEETGESTAGDTISEHIKAGRCGCDVNNPQGSCCLGNVKKTVAEYTSQHNN</sequence>
<evidence type="ECO:0000313" key="2">
    <source>
        <dbReference type="EMBL" id="WRO21475.1"/>
    </source>
</evidence>
<name>A0AAU0UKR8_9FIRM</name>
<feature type="domain" description="CopZ zinc binding" evidence="1">
    <location>
        <begin position="18"/>
        <end position="78"/>
    </location>
</feature>
<dbReference type="Gene3D" id="1.10.10.1100">
    <property type="entry name" value="BFD-like [2Fe-2S]-binding domain"/>
    <property type="match status" value="1"/>
</dbReference>